<dbReference type="EMBL" id="LR134190">
    <property type="protein sequence ID" value="VEB50734.1"/>
    <property type="molecule type" value="Genomic_DNA"/>
</dbReference>
<feature type="transmembrane region" description="Helical" evidence="1">
    <location>
        <begin position="59"/>
        <end position="81"/>
    </location>
</feature>
<sequence length="85" mass="9934">MFEFGRFRHMQHAVLRIGCMRHHRLQIFTANFHVHYVVSKRIHTQKHRRAGNHRHINNGVMEGTVVVMAVLAGFQVLLTAIELHS</sequence>
<proteinExistence type="predicted"/>
<evidence type="ECO:0000256" key="1">
    <source>
        <dbReference type="SAM" id="Phobius"/>
    </source>
</evidence>
<accession>A0A447TMZ3</accession>
<protein>
    <submittedName>
        <fullName evidence="2">Uncharacterized protein</fullName>
    </submittedName>
</protein>
<evidence type="ECO:0000313" key="2">
    <source>
        <dbReference type="EMBL" id="VEB50734.1"/>
    </source>
</evidence>
<evidence type="ECO:0000313" key="3">
    <source>
        <dbReference type="Proteomes" id="UP000269208"/>
    </source>
</evidence>
<keyword evidence="1" id="KW-0472">Membrane</keyword>
<keyword evidence="1" id="KW-1133">Transmembrane helix</keyword>
<reference evidence="2 3" key="1">
    <citation type="submission" date="2018-12" db="EMBL/GenBank/DDBJ databases">
        <authorList>
            <consortium name="Pathogen Informatics"/>
        </authorList>
    </citation>
    <scope>NUCLEOTIDE SEQUENCE [LARGE SCALE GENOMIC DNA]</scope>
    <source>
        <strain evidence="2 3">NCTC6754</strain>
    </source>
</reference>
<keyword evidence="1" id="KW-0812">Transmembrane</keyword>
<gene>
    <name evidence="2" type="ORF">NCTC6754_00417</name>
</gene>
<name>A0A447TMZ3_SALET</name>
<dbReference type="AlphaFoldDB" id="A0A447TMZ3"/>
<organism evidence="2 3">
    <name type="scientific">Salmonella enterica I</name>
    <dbReference type="NCBI Taxonomy" id="59201"/>
    <lineage>
        <taxon>Bacteria</taxon>
        <taxon>Pseudomonadati</taxon>
        <taxon>Pseudomonadota</taxon>
        <taxon>Gammaproteobacteria</taxon>
        <taxon>Enterobacterales</taxon>
        <taxon>Enterobacteriaceae</taxon>
        <taxon>Salmonella</taxon>
    </lineage>
</organism>
<dbReference type="Proteomes" id="UP000269208">
    <property type="component" value="Chromosome"/>
</dbReference>